<organism evidence="3 4">
    <name type="scientific">Luteolibacter algae</name>
    <dbReference type="NCBI Taxonomy" id="454151"/>
    <lineage>
        <taxon>Bacteria</taxon>
        <taxon>Pseudomonadati</taxon>
        <taxon>Verrucomicrobiota</taxon>
        <taxon>Verrucomicrobiia</taxon>
        <taxon>Verrucomicrobiales</taxon>
        <taxon>Verrucomicrobiaceae</taxon>
        <taxon>Luteolibacter</taxon>
    </lineage>
</organism>
<dbReference type="Pfam" id="PF01381">
    <property type="entry name" value="HTH_3"/>
    <property type="match status" value="1"/>
</dbReference>
<comment type="caution">
    <text evidence="3">The sequence shown here is derived from an EMBL/GenBank/DDBJ whole genome shotgun (WGS) entry which is preliminary data.</text>
</comment>
<reference evidence="4" key="1">
    <citation type="journal article" date="2019" name="Int. J. Syst. Evol. Microbiol.">
        <title>The Global Catalogue of Microorganisms (GCM) 10K type strain sequencing project: providing services to taxonomists for standard genome sequencing and annotation.</title>
        <authorList>
            <consortium name="The Broad Institute Genomics Platform"/>
            <consortium name="The Broad Institute Genome Sequencing Center for Infectious Disease"/>
            <person name="Wu L."/>
            <person name="Ma J."/>
        </authorList>
    </citation>
    <scope>NUCLEOTIDE SEQUENCE [LARGE SCALE GENOMIC DNA]</scope>
    <source>
        <strain evidence="4">CGMCC 4.7106</strain>
    </source>
</reference>
<keyword evidence="4" id="KW-1185">Reference proteome</keyword>
<dbReference type="CDD" id="cd00093">
    <property type="entry name" value="HTH_XRE"/>
    <property type="match status" value="1"/>
</dbReference>
<dbReference type="EMBL" id="JBHUIT010000003">
    <property type="protein sequence ID" value="MFD2256135.1"/>
    <property type="molecule type" value="Genomic_DNA"/>
</dbReference>
<feature type="domain" description="HTH cro/C1-type" evidence="2">
    <location>
        <begin position="10"/>
        <end position="64"/>
    </location>
</feature>
<comment type="similarity">
    <text evidence="1">Belongs to the short-chain fatty acyl-CoA assimilation regulator (ScfR) family.</text>
</comment>
<dbReference type="PANTHER" id="PTHR43236">
    <property type="entry name" value="ANTITOXIN HIGA1"/>
    <property type="match status" value="1"/>
</dbReference>
<sequence>MEKKLNTPKLQEAADSKGLNQTAIATELDVTRASVSKWLNGKSFPRPAELLKLGRLLGLKYADMVALSASRDEPLVAFRKRASCQTTDLHLERARNMGHFLKPLVEYLDVDPFMGPASLKNPSCDYGYLQDLAARIRRELDIAEKAPFDFKDLIDLFHKHQAVIIPTLWGHKTKHENALHIHLPESQTTWIYLNLDVEIHDFKFWMAHELGHVLTVDLLREKKNEEAEDFADAFAGALLFPEPLAKRCFEDYKRERTDQGRLKVLGKWAKDHVISPFSVYKETEKFAESNGSPFTAIDGVSLHSYIAIFNKQFKTLGTALFDGKEPTADQFMRVVQDCFDTQVYSALSRYVRDKEPGSGTIATILGVNPMDARAYLEAFSI</sequence>
<dbReference type="SMART" id="SM00530">
    <property type="entry name" value="HTH_XRE"/>
    <property type="match status" value="1"/>
</dbReference>
<dbReference type="InterPro" id="IPR001387">
    <property type="entry name" value="Cro/C1-type_HTH"/>
</dbReference>
<evidence type="ECO:0000313" key="3">
    <source>
        <dbReference type="EMBL" id="MFD2256135.1"/>
    </source>
</evidence>
<name>A0ABW5D909_9BACT</name>
<evidence type="ECO:0000256" key="1">
    <source>
        <dbReference type="ARBA" id="ARBA00007227"/>
    </source>
</evidence>
<dbReference type="PROSITE" id="PS50943">
    <property type="entry name" value="HTH_CROC1"/>
    <property type="match status" value="1"/>
</dbReference>
<dbReference type="SUPFAM" id="SSF47413">
    <property type="entry name" value="lambda repressor-like DNA-binding domains"/>
    <property type="match status" value="1"/>
</dbReference>
<proteinExistence type="inferred from homology"/>
<accession>A0ABW5D909</accession>
<gene>
    <name evidence="3" type="ORF">ACFSSA_05550</name>
</gene>
<protein>
    <submittedName>
        <fullName evidence="3">XRE family transcriptional regulator</fullName>
    </submittedName>
</protein>
<evidence type="ECO:0000313" key="4">
    <source>
        <dbReference type="Proteomes" id="UP001597375"/>
    </source>
</evidence>
<dbReference type="PANTHER" id="PTHR43236:SF2">
    <property type="entry name" value="BLL0069 PROTEIN"/>
    <property type="match status" value="1"/>
</dbReference>
<dbReference type="Gene3D" id="1.10.260.40">
    <property type="entry name" value="lambda repressor-like DNA-binding domains"/>
    <property type="match status" value="1"/>
</dbReference>
<dbReference type="InterPro" id="IPR010359">
    <property type="entry name" value="IrrE_HExxH"/>
</dbReference>
<dbReference type="InterPro" id="IPR010982">
    <property type="entry name" value="Lambda_DNA-bd_dom_sf"/>
</dbReference>
<dbReference type="InterPro" id="IPR052345">
    <property type="entry name" value="Rad_response_metalloprotease"/>
</dbReference>
<dbReference type="RefSeq" id="WP_386819098.1">
    <property type="nucleotide sequence ID" value="NZ_JBHUIT010000003.1"/>
</dbReference>
<evidence type="ECO:0000259" key="2">
    <source>
        <dbReference type="PROSITE" id="PS50943"/>
    </source>
</evidence>
<dbReference type="Proteomes" id="UP001597375">
    <property type="component" value="Unassembled WGS sequence"/>
</dbReference>
<dbReference type="Pfam" id="PF06114">
    <property type="entry name" value="Peptidase_M78"/>
    <property type="match status" value="1"/>
</dbReference>